<dbReference type="AlphaFoldDB" id="A0ABD4XVL8"/>
<dbReference type="Proteomes" id="UP001161139">
    <property type="component" value="Unassembled WGS sequence"/>
</dbReference>
<organism evidence="2 3">
    <name type="scientific">Stutzerimonas stutzeri</name>
    <name type="common">Pseudomonas stutzeri</name>
    <dbReference type="NCBI Taxonomy" id="316"/>
    <lineage>
        <taxon>Bacteria</taxon>
        <taxon>Pseudomonadati</taxon>
        <taxon>Pseudomonadota</taxon>
        <taxon>Gammaproteobacteria</taxon>
        <taxon>Pseudomonadales</taxon>
        <taxon>Pseudomonadaceae</taxon>
        <taxon>Stutzerimonas</taxon>
    </lineage>
</organism>
<dbReference type="RefSeq" id="WP_153575622.1">
    <property type="nucleotide sequence ID" value="NZ_JAOCDG010000003.1"/>
</dbReference>
<dbReference type="EMBL" id="JAOCDG010000003">
    <property type="protein sequence ID" value="MDH0686900.1"/>
    <property type="molecule type" value="Genomic_DNA"/>
</dbReference>
<accession>A0ABD4XVL8</accession>
<evidence type="ECO:0000313" key="3">
    <source>
        <dbReference type="Proteomes" id="UP001161139"/>
    </source>
</evidence>
<comment type="caution">
    <text evidence="2">The sequence shown here is derived from an EMBL/GenBank/DDBJ whole genome shotgun (WGS) entry which is preliminary data.</text>
</comment>
<proteinExistence type="predicted"/>
<name>A0ABD4XVL8_STUST</name>
<evidence type="ECO:0000256" key="1">
    <source>
        <dbReference type="SAM" id="MobiDB-lite"/>
    </source>
</evidence>
<protein>
    <submittedName>
        <fullName evidence="2">Uncharacterized protein</fullName>
    </submittedName>
</protein>
<sequence>MPFDKLSRFITPVDRQRLQMPRVDHPSSPAPALTHIEGMLQVLAKLRSTPTVHPAHVRRREPKLGLVARSTDVSRQVAPRTQRLQRGQPLNASHLVK</sequence>
<reference evidence="2" key="1">
    <citation type="submission" date="2022-09" db="EMBL/GenBank/DDBJ databases">
        <title>Intensive care unit water sources are persistently colonized with multi-drug resistant bacteria and are the site of extensive horizontal gene transfer of antibiotic resistance genes.</title>
        <authorList>
            <person name="Diorio-Toth L."/>
        </authorList>
    </citation>
    <scope>NUCLEOTIDE SEQUENCE</scope>
    <source>
        <strain evidence="2">GD03864</strain>
    </source>
</reference>
<feature type="compositionally biased region" description="Polar residues" evidence="1">
    <location>
        <begin position="82"/>
        <end position="91"/>
    </location>
</feature>
<feature type="region of interest" description="Disordered" evidence="1">
    <location>
        <begin position="51"/>
        <end position="97"/>
    </location>
</feature>
<gene>
    <name evidence="2" type="ORF">N5D09_02220</name>
</gene>
<evidence type="ECO:0000313" key="2">
    <source>
        <dbReference type="EMBL" id="MDH0686900.1"/>
    </source>
</evidence>